<name>A0AA41VYS0_PAPNU</name>
<dbReference type="PANTHER" id="PTHR33417">
    <property type="entry name" value="G-BOX BINDING PROTEIN"/>
    <property type="match status" value="1"/>
</dbReference>
<comment type="caution">
    <text evidence="1">The sequence shown here is derived from an EMBL/GenBank/DDBJ whole genome shotgun (WGS) entry which is preliminary data.</text>
</comment>
<evidence type="ECO:0000313" key="2">
    <source>
        <dbReference type="Proteomes" id="UP001177140"/>
    </source>
</evidence>
<evidence type="ECO:0000313" key="1">
    <source>
        <dbReference type="EMBL" id="MCL7049705.1"/>
    </source>
</evidence>
<proteinExistence type="predicted"/>
<organism evidence="1 2">
    <name type="scientific">Papaver nudicaule</name>
    <name type="common">Iceland poppy</name>
    <dbReference type="NCBI Taxonomy" id="74823"/>
    <lineage>
        <taxon>Eukaryota</taxon>
        <taxon>Viridiplantae</taxon>
        <taxon>Streptophyta</taxon>
        <taxon>Embryophyta</taxon>
        <taxon>Tracheophyta</taxon>
        <taxon>Spermatophyta</taxon>
        <taxon>Magnoliopsida</taxon>
        <taxon>Ranunculales</taxon>
        <taxon>Papaveraceae</taxon>
        <taxon>Papaveroideae</taxon>
        <taxon>Papaver</taxon>
    </lineage>
</organism>
<dbReference type="Proteomes" id="UP001177140">
    <property type="component" value="Unassembled WGS sequence"/>
</dbReference>
<sequence length="98" mass="11523">MDAKFSRRWENLLVLQKRLKSEFSMCKYCAVNNVFLECFLVISDVLFLFEVNKENRAAGVLENHAEGEKYTEHSLRKFVRNKSPEIMPNLNSFFTSPK</sequence>
<accession>A0AA41VYS0</accession>
<dbReference type="EMBL" id="JAJJMA010319178">
    <property type="protein sequence ID" value="MCL7049705.1"/>
    <property type="molecule type" value="Genomic_DNA"/>
</dbReference>
<reference evidence="1" key="1">
    <citation type="submission" date="2022-03" db="EMBL/GenBank/DDBJ databases">
        <title>A functionally conserved STORR gene fusion in Papaver species that diverged 16.8 million years ago.</title>
        <authorList>
            <person name="Catania T."/>
        </authorList>
    </citation>
    <scope>NUCLEOTIDE SEQUENCE</scope>
    <source>
        <strain evidence="1">S-191538</strain>
    </source>
</reference>
<keyword evidence="2" id="KW-1185">Reference proteome</keyword>
<dbReference type="AlphaFoldDB" id="A0AA41VYS0"/>
<gene>
    <name evidence="1" type="ORF">MKW94_012646</name>
</gene>
<protein>
    <submittedName>
        <fullName evidence="1">Uncharacterized protein</fullName>
    </submittedName>
</protein>